<keyword evidence="3" id="KW-1185">Reference proteome</keyword>
<evidence type="ECO:0000256" key="1">
    <source>
        <dbReference type="SAM" id="SignalP"/>
    </source>
</evidence>
<feature type="signal peptide" evidence="1">
    <location>
        <begin position="1"/>
        <end position="26"/>
    </location>
</feature>
<gene>
    <name evidence="2" type="ORF">Tcan_12603</name>
</gene>
<sequence>MASGRLSPFSAVVVALLVDSVVRVQSACLPPFRPMDIVSKCMLDKKLVPDKVFLKHMCPIFGGIAESHKCLTDAIELKRHKRKCGDGWAETYYHQVKYCVKAVKDLGQGDIKEVASKACQKASGSTVLQPWSKHINFFAFAQTGLDCNKADGDKYYIGVDYHHDTQKFTRVEVESTTDHFFMQGLMAALETNGFSATWDEGERLFVDKEGTECGSVVFSKCGQWKIVPSHEVNGVVCFKMAT</sequence>
<comment type="caution">
    <text evidence="2">The sequence shown here is derived from an EMBL/GenBank/DDBJ whole genome shotgun (WGS) entry which is preliminary data.</text>
</comment>
<organism evidence="2 3">
    <name type="scientific">Toxocara canis</name>
    <name type="common">Canine roundworm</name>
    <dbReference type="NCBI Taxonomy" id="6265"/>
    <lineage>
        <taxon>Eukaryota</taxon>
        <taxon>Metazoa</taxon>
        <taxon>Ecdysozoa</taxon>
        <taxon>Nematoda</taxon>
        <taxon>Chromadorea</taxon>
        <taxon>Rhabditida</taxon>
        <taxon>Spirurina</taxon>
        <taxon>Ascaridomorpha</taxon>
        <taxon>Ascaridoidea</taxon>
        <taxon>Toxocaridae</taxon>
        <taxon>Toxocara</taxon>
    </lineage>
</organism>
<reference evidence="2 3" key="1">
    <citation type="submission" date="2014-11" db="EMBL/GenBank/DDBJ databases">
        <title>Genetic blueprint of the zoonotic pathogen Toxocara canis.</title>
        <authorList>
            <person name="Zhu X.-Q."/>
            <person name="Korhonen P.K."/>
            <person name="Cai H."/>
            <person name="Young N.D."/>
            <person name="Nejsum P."/>
            <person name="von Samson-Himmelstjerna G."/>
            <person name="Boag P.R."/>
            <person name="Tan P."/>
            <person name="Li Q."/>
            <person name="Min J."/>
            <person name="Yang Y."/>
            <person name="Wang X."/>
            <person name="Fang X."/>
            <person name="Hall R.S."/>
            <person name="Hofmann A."/>
            <person name="Sternberg P.W."/>
            <person name="Jex A.R."/>
            <person name="Gasser R.B."/>
        </authorList>
    </citation>
    <scope>NUCLEOTIDE SEQUENCE [LARGE SCALE GENOMIC DNA]</scope>
    <source>
        <strain evidence="2">PN_DK_2014</strain>
    </source>
</reference>
<feature type="chain" id="PRO_5002076750" evidence="1">
    <location>
        <begin position="27"/>
        <end position="242"/>
    </location>
</feature>
<dbReference type="Proteomes" id="UP000031036">
    <property type="component" value="Unassembled WGS sequence"/>
</dbReference>
<protein>
    <submittedName>
        <fullName evidence="2">Uncharacterized protein</fullName>
    </submittedName>
</protein>
<proteinExistence type="predicted"/>
<evidence type="ECO:0000313" key="2">
    <source>
        <dbReference type="EMBL" id="KHN75049.1"/>
    </source>
</evidence>
<accession>A0A0B2V0P9</accession>
<keyword evidence="1" id="KW-0732">Signal</keyword>
<evidence type="ECO:0000313" key="3">
    <source>
        <dbReference type="Proteomes" id="UP000031036"/>
    </source>
</evidence>
<dbReference type="EMBL" id="JPKZ01002784">
    <property type="protein sequence ID" value="KHN75049.1"/>
    <property type="molecule type" value="Genomic_DNA"/>
</dbReference>
<dbReference type="AlphaFoldDB" id="A0A0B2V0P9"/>
<name>A0A0B2V0P9_TOXCA</name>